<proteinExistence type="predicted"/>
<dbReference type="AlphaFoldDB" id="A0A2I0UK76"/>
<dbReference type="Proteomes" id="UP000233556">
    <property type="component" value="Unassembled WGS sequence"/>
</dbReference>
<name>A0A2I0UK76_LIMLA</name>
<evidence type="ECO:0000313" key="2">
    <source>
        <dbReference type="Proteomes" id="UP000233556"/>
    </source>
</evidence>
<sequence>MFSEEKPRTLDLSSLEKRRMRGILIALHRFLRREGVAELFSLLSRDRTHGNGSKLCQGRFRLHIRKHFFTKRVVKHWNRLPIEVVKAPSLSVFKKHLDNALNNMFKSLVSPEVVRQLD</sequence>
<accession>A0A2I0UK76</accession>
<gene>
    <name evidence="1" type="ORF">llap_3261</name>
</gene>
<evidence type="ECO:0008006" key="3">
    <source>
        <dbReference type="Google" id="ProtNLM"/>
    </source>
</evidence>
<dbReference type="OrthoDB" id="9294460at2759"/>
<reference evidence="2" key="2">
    <citation type="submission" date="2017-12" db="EMBL/GenBank/DDBJ databases">
        <title>Genome sequence of the Bar-tailed Godwit (Limosa lapponica baueri).</title>
        <authorList>
            <person name="Lima N.C.B."/>
            <person name="Parody-Merino A.M."/>
            <person name="Battley P.F."/>
            <person name="Fidler A.E."/>
            <person name="Prosdocimi F."/>
        </authorList>
    </citation>
    <scope>NUCLEOTIDE SEQUENCE [LARGE SCALE GENOMIC DNA]</scope>
</reference>
<organism evidence="1 2">
    <name type="scientific">Limosa lapponica baueri</name>
    <dbReference type="NCBI Taxonomy" id="1758121"/>
    <lineage>
        <taxon>Eukaryota</taxon>
        <taxon>Metazoa</taxon>
        <taxon>Chordata</taxon>
        <taxon>Craniata</taxon>
        <taxon>Vertebrata</taxon>
        <taxon>Euteleostomi</taxon>
        <taxon>Archelosauria</taxon>
        <taxon>Archosauria</taxon>
        <taxon>Dinosauria</taxon>
        <taxon>Saurischia</taxon>
        <taxon>Theropoda</taxon>
        <taxon>Coelurosauria</taxon>
        <taxon>Aves</taxon>
        <taxon>Neognathae</taxon>
        <taxon>Neoaves</taxon>
        <taxon>Charadriiformes</taxon>
        <taxon>Scolopacidae</taxon>
        <taxon>Limosa</taxon>
    </lineage>
</organism>
<dbReference type="EMBL" id="KZ505710">
    <property type="protein sequence ID" value="PKU46446.1"/>
    <property type="molecule type" value="Genomic_DNA"/>
</dbReference>
<keyword evidence="2" id="KW-1185">Reference proteome</keyword>
<evidence type="ECO:0000313" key="1">
    <source>
        <dbReference type="EMBL" id="PKU46446.1"/>
    </source>
</evidence>
<reference evidence="2" key="1">
    <citation type="submission" date="2017-11" db="EMBL/GenBank/DDBJ databases">
        <authorList>
            <person name="Lima N.C."/>
            <person name="Parody-Merino A.M."/>
            <person name="Battley P.F."/>
            <person name="Fidler A.E."/>
            <person name="Prosdocimi F."/>
        </authorList>
    </citation>
    <scope>NUCLEOTIDE SEQUENCE [LARGE SCALE GENOMIC DNA]</scope>
</reference>
<protein>
    <recommendedName>
        <fullName evidence="3">Rna-directed dna polymerase from mobile element jockey-like</fullName>
    </recommendedName>
</protein>